<dbReference type="InterPro" id="IPR036663">
    <property type="entry name" value="Fumarylacetoacetase_C_sf"/>
</dbReference>
<dbReference type="EC" id="3.7.1.2" evidence="3 13"/>
<dbReference type="GO" id="GO:0006559">
    <property type="term" value="P:L-phenylalanine catabolic process"/>
    <property type="evidence" value="ECO:0007669"/>
    <property type="project" value="UniProtKB-UniRule"/>
</dbReference>
<evidence type="ECO:0000256" key="6">
    <source>
        <dbReference type="ARBA" id="ARBA00022837"/>
    </source>
</evidence>
<feature type="domain" description="Fumarylacetoacetase N-terminal" evidence="15">
    <location>
        <begin position="15"/>
        <end position="117"/>
    </location>
</feature>
<dbReference type="EMBL" id="CAKLCB010000378">
    <property type="protein sequence ID" value="CAH0521412.1"/>
    <property type="molecule type" value="Genomic_DNA"/>
</dbReference>
<dbReference type="SUPFAM" id="SSF56529">
    <property type="entry name" value="FAH"/>
    <property type="match status" value="1"/>
</dbReference>
<evidence type="ECO:0000313" key="19">
    <source>
        <dbReference type="Proteomes" id="UP001160483"/>
    </source>
</evidence>
<evidence type="ECO:0000259" key="14">
    <source>
        <dbReference type="Pfam" id="PF01557"/>
    </source>
</evidence>
<comment type="catalytic activity">
    <reaction evidence="13">
        <text>4-fumarylacetoacetate + H2O = acetoacetate + fumarate + H(+)</text>
        <dbReference type="Rhea" id="RHEA:10244"/>
        <dbReference type="ChEBI" id="CHEBI:13705"/>
        <dbReference type="ChEBI" id="CHEBI:15377"/>
        <dbReference type="ChEBI" id="CHEBI:15378"/>
        <dbReference type="ChEBI" id="CHEBI:18034"/>
        <dbReference type="ChEBI" id="CHEBI:29806"/>
        <dbReference type="EC" id="3.7.1.2"/>
    </reaction>
</comment>
<keyword evidence="8 13" id="KW-0828">Tyrosine catabolism</keyword>
<dbReference type="InterPro" id="IPR011234">
    <property type="entry name" value="Fumarylacetoacetase-like_C"/>
</dbReference>
<dbReference type="Gene3D" id="2.30.30.230">
    <property type="entry name" value="Fumarylacetoacetase, N-terminal domain"/>
    <property type="match status" value="1"/>
</dbReference>
<keyword evidence="4 12" id="KW-0479">Metal-binding</keyword>
<dbReference type="AlphaFoldDB" id="A0AAU9L3X8"/>
<feature type="binding site" evidence="11">
    <location>
        <position position="141"/>
    </location>
    <ligand>
        <name>substrate</name>
    </ligand>
</feature>
<evidence type="ECO:0000256" key="11">
    <source>
        <dbReference type="PIRSR" id="PIRSR605959-2"/>
    </source>
</evidence>
<comment type="similarity">
    <text evidence="2 13">Belongs to the FAH family.</text>
</comment>
<keyword evidence="5 13" id="KW-0378">Hydrolase</keyword>
<evidence type="ECO:0000256" key="5">
    <source>
        <dbReference type="ARBA" id="ARBA00022801"/>
    </source>
</evidence>
<evidence type="ECO:0000256" key="2">
    <source>
        <dbReference type="ARBA" id="ARBA00010211"/>
    </source>
</evidence>
<accession>A0AAU9L3X8</accession>
<evidence type="ECO:0000256" key="9">
    <source>
        <dbReference type="ARBA" id="ARBA00023232"/>
    </source>
</evidence>
<evidence type="ECO:0000256" key="8">
    <source>
        <dbReference type="ARBA" id="ARBA00022878"/>
    </source>
</evidence>
<dbReference type="FunFam" id="3.90.850.10:FF:000009">
    <property type="entry name" value="Fumarylacetoacetase"/>
    <property type="match status" value="1"/>
</dbReference>
<evidence type="ECO:0000256" key="13">
    <source>
        <dbReference type="RuleBase" id="RU366008"/>
    </source>
</evidence>
<dbReference type="Pfam" id="PF01557">
    <property type="entry name" value="FAA_hydrolase"/>
    <property type="match status" value="1"/>
</dbReference>
<dbReference type="SUPFAM" id="SSF63433">
    <property type="entry name" value="Fumarylacetoacetate hydrolase, FAH, N-terminal domain"/>
    <property type="match status" value="1"/>
</dbReference>
<evidence type="ECO:0000256" key="1">
    <source>
        <dbReference type="ARBA" id="ARBA00004782"/>
    </source>
</evidence>
<feature type="domain" description="Fumarylacetoacetase-like C-terminal" evidence="14">
    <location>
        <begin position="124"/>
        <end position="419"/>
    </location>
</feature>
<feature type="binding site" evidence="11">
    <location>
        <position position="127"/>
    </location>
    <ligand>
        <name>substrate</name>
    </ligand>
</feature>
<dbReference type="GO" id="GO:0046872">
    <property type="term" value="F:metal ion binding"/>
    <property type="evidence" value="ECO:0007669"/>
    <property type="project" value="UniProtKB-UniRule"/>
</dbReference>
<sequence length="426" mass="47060">MSFIPIAPDSDFPIQNLPYGVFSTIIKDDKKRVGVAIGEFVLDLSVLETEGHFQGFDATCFHDSSLNRFMAQGPKVWATTRTIIQQLLSADEPILRDNEALQKRALIPIELVRMDLPAKIGDYTDFYSSREHATNVGRMFRGEENALPLNWLHLPIGYHGRSSSIITSGTTVRRPCGQLQADKTDPSKGSVYGPCRVLDFELEMAFFVGSSNNLGEPIPMNEAEGHIFGVVLMNDWSARDIQKWEYIPLGPFGSKNFATTISPWVVPLAALEPFRCKPSFGSAQKDPTPLPYITDPDYARGTYDINLNVSIRPEDSDQAYAVTKSNFRNMYWNMKQQLVHHTVTGCNMQPGDLLGSGTISGSTDDSLGSMLELSWQGSRDVALGDSGITRKFLQDGDTVIMTGFCQGDGYRIGFGSCEGKILPACQ</sequence>
<dbReference type="PANTHER" id="PTHR43069:SF2">
    <property type="entry name" value="FUMARYLACETOACETASE"/>
    <property type="match status" value="1"/>
</dbReference>
<dbReference type="GO" id="GO:0004334">
    <property type="term" value="F:fumarylacetoacetase activity"/>
    <property type="evidence" value="ECO:0007669"/>
    <property type="project" value="UniProtKB-UniRule"/>
</dbReference>
<dbReference type="Proteomes" id="UP001158986">
    <property type="component" value="Unassembled WGS sequence"/>
</dbReference>
<feature type="active site" description="Proton acceptor" evidence="10">
    <location>
        <position position="132"/>
    </location>
</feature>
<feature type="binding site" evidence="12">
    <location>
        <position position="235"/>
    </location>
    <ligand>
        <name>Mg(2+)</name>
        <dbReference type="ChEBI" id="CHEBI:18420"/>
    </ligand>
</feature>
<keyword evidence="18" id="KW-1185">Reference proteome</keyword>
<feature type="binding site" evidence="12">
    <location>
        <position position="235"/>
    </location>
    <ligand>
        <name>Ca(2+)</name>
        <dbReference type="ChEBI" id="CHEBI:29108"/>
    </ligand>
</feature>
<dbReference type="EMBL" id="CAKKTJ010000323">
    <property type="protein sequence ID" value="CAH0480145.1"/>
    <property type="molecule type" value="Genomic_DNA"/>
</dbReference>
<dbReference type="Proteomes" id="UP001160483">
    <property type="component" value="Unassembled WGS sequence"/>
</dbReference>
<comment type="caution">
    <text evidence="16">The sequence shown here is derived from an EMBL/GenBank/DDBJ whole genome shotgun (WGS) entry which is preliminary data.</text>
</comment>
<evidence type="ECO:0000313" key="16">
    <source>
        <dbReference type="EMBL" id="CAH0480145.1"/>
    </source>
</evidence>
<dbReference type="InterPro" id="IPR005959">
    <property type="entry name" value="Fumarylacetoacetase"/>
</dbReference>
<dbReference type="Pfam" id="PF09298">
    <property type="entry name" value="FAA_hydrolase_N"/>
    <property type="match status" value="1"/>
</dbReference>
<evidence type="ECO:0000256" key="7">
    <source>
        <dbReference type="ARBA" id="ARBA00022842"/>
    </source>
</evidence>
<keyword evidence="9 13" id="KW-0585">Phenylalanine catabolism</keyword>
<reference evidence="16 18" key="1">
    <citation type="submission" date="2021-11" db="EMBL/GenBank/DDBJ databases">
        <authorList>
            <person name="Islam A."/>
            <person name="Islam S."/>
            <person name="Flora M.S."/>
            <person name="Rahman M."/>
            <person name="Ziaur R.M."/>
            <person name="Epstein J.H."/>
            <person name="Hassan M."/>
            <person name="Klassen M."/>
            <person name="Woodard K."/>
            <person name="Webb A."/>
            <person name="Webby R.J."/>
            <person name="El Zowalaty M.E."/>
        </authorList>
    </citation>
    <scope>NUCLEOTIDE SEQUENCE</scope>
    <source>
        <strain evidence="17">Pbs1</strain>
        <strain evidence="16">Pbs3</strain>
    </source>
</reference>
<gene>
    <name evidence="17" type="ORF">PBS001_LOCUS7866</name>
    <name evidence="16" type="ORF">PBS003_LOCUS6770</name>
</gene>
<dbReference type="NCBIfam" id="TIGR01266">
    <property type="entry name" value="fum_ac_acetase"/>
    <property type="match status" value="1"/>
</dbReference>
<dbReference type="Gene3D" id="3.90.850.10">
    <property type="entry name" value="Fumarylacetoacetase-like, C-terminal domain"/>
    <property type="match status" value="1"/>
</dbReference>
<feature type="binding site" evidence="11">
    <location>
        <position position="242"/>
    </location>
    <ligand>
        <name>substrate</name>
    </ligand>
</feature>
<organism evidence="16 19">
    <name type="scientific">Peronospora belbahrii</name>
    <dbReference type="NCBI Taxonomy" id="622444"/>
    <lineage>
        <taxon>Eukaryota</taxon>
        <taxon>Sar</taxon>
        <taxon>Stramenopiles</taxon>
        <taxon>Oomycota</taxon>
        <taxon>Peronosporomycetes</taxon>
        <taxon>Peronosporales</taxon>
        <taxon>Peronosporaceae</taxon>
        <taxon>Peronospora</taxon>
    </lineage>
</organism>
<keyword evidence="6 12" id="KW-0106">Calcium</keyword>
<feature type="binding site" evidence="11">
    <location>
        <position position="358"/>
    </location>
    <ligand>
        <name>substrate</name>
    </ligand>
</feature>
<feature type="binding site" evidence="12">
    <location>
        <position position="201"/>
    </location>
    <ligand>
        <name>Ca(2+)</name>
        <dbReference type="ChEBI" id="CHEBI:29108"/>
    </ligand>
</feature>
<feature type="binding site" evidence="12">
    <location>
        <position position="259"/>
    </location>
    <ligand>
        <name>Mg(2+)</name>
        <dbReference type="ChEBI" id="CHEBI:18420"/>
    </ligand>
</feature>
<dbReference type="InterPro" id="IPR036462">
    <property type="entry name" value="Fumarylacetoacetase_N_sf"/>
</dbReference>
<comment type="pathway">
    <text evidence="1 13">Amino-acid degradation; L-phenylalanine degradation; acetoacetate and fumarate from L-phenylalanine: step 6/6.</text>
</comment>
<evidence type="ECO:0000256" key="4">
    <source>
        <dbReference type="ARBA" id="ARBA00022723"/>
    </source>
</evidence>
<name>A0AAU9L3X8_9STRA</name>
<feature type="binding site" evidence="12">
    <location>
        <position position="255"/>
    </location>
    <ligand>
        <name>Mg(2+)</name>
        <dbReference type="ChEBI" id="CHEBI:18420"/>
    </ligand>
</feature>
<feature type="binding site" evidence="11">
    <location>
        <position position="246"/>
    </location>
    <ligand>
        <name>substrate</name>
    </ligand>
</feature>
<evidence type="ECO:0000256" key="10">
    <source>
        <dbReference type="PIRSR" id="PIRSR605959-1"/>
    </source>
</evidence>
<protein>
    <recommendedName>
        <fullName evidence="3 13">Fumarylacetoacetase</fullName>
        <ecNumber evidence="3 13">3.7.1.2</ecNumber>
    </recommendedName>
    <alternativeName>
        <fullName evidence="13">Fumarylacetoacetate hydrolase</fullName>
    </alternativeName>
</protein>
<dbReference type="GO" id="GO:1902000">
    <property type="term" value="P:homogentisate catabolic process"/>
    <property type="evidence" value="ECO:0007669"/>
    <property type="project" value="TreeGrafter"/>
</dbReference>
<feature type="binding site" evidence="12">
    <location>
        <position position="203"/>
    </location>
    <ligand>
        <name>Ca(2+)</name>
        <dbReference type="ChEBI" id="CHEBI:29108"/>
    </ligand>
</feature>
<evidence type="ECO:0000313" key="17">
    <source>
        <dbReference type="EMBL" id="CAH0521412.1"/>
    </source>
</evidence>
<feature type="binding site" evidence="12">
    <location>
        <position position="125"/>
    </location>
    <ligand>
        <name>Ca(2+)</name>
        <dbReference type="ChEBI" id="CHEBI:29108"/>
    </ligand>
</feature>
<dbReference type="PANTHER" id="PTHR43069">
    <property type="entry name" value="FUMARYLACETOACETASE"/>
    <property type="match status" value="1"/>
</dbReference>
<dbReference type="GO" id="GO:0006572">
    <property type="term" value="P:L-tyrosine catabolic process"/>
    <property type="evidence" value="ECO:0007669"/>
    <property type="project" value="UniProtKB-UniRule"/>
</dbReference>
<evidence type="ECO:0000256" key="12">
    <source>
        <dbReference type="PIRSR" id="PIRSR605959-3"/>
    </source>
</evidence>
<proteinExistence type="inferred from homology"/>
<comment type="cofactor">
    <cofactor evidence="13">
        <name>Mg(2+)</name>
        <dbReference type="ChEBI" id="CHEBI:18420"/>
    </cofactor>
    <cofactor evidence="13">
        <name>Ca(2+)</name>
        <dbReference type="ChEBI" id="CHEBI:29108"/>
    </cofactor>
</comment>
<evidence type="ECO:0000313" key="18">
    <source>
        <dbReference type="Proteomes" id="UP001158986"/>
    </source>
</evidence>
<evidence type="ECO:0000256" key="3">
    <source>
        <dbReference type="ARBA" id="ARBA00012094"/>
    </source>
</evidence>
<evidence type="ECO:0000259" key="15">
    <source>
        <dbReference type="Pfam" id="PF09298"/>
    </source>
</evidence>
<dbReference type="InterPro" id="IPR015377">
    <property type="entry name" value="Fumarylacetoacetase_N"/>
</dbReference>
<keyword evidence="7 12" id="KW-0460">Magnesium</keyword>